<evidence type="ECO:0000313" key="14">
    <source>
        <dbReference type="EMBL" id="KPJ53812.1"/>
    </source>
</evidence>
<comment type="similarity">
    <text evidence="4 12">Belongs to the DHPS family.</text>
</comment>
<dbReference type="Pfam" id="PF00809">
    <property type="entry name" value="Pterin_bind"/>
    <property type="match status" value="1"/>
</dbReference>
<comment type="pathway">
    <text evidence="3 12">Cofactor biosynthesis; tetrahydrofolate biosynthesis; 7,8-dihydrofolate from 2-amino-4-hydroxy-6-hydroxymethyl-7,8-dihydropteridine diphosphate and 4-aminobenzoate: step 1/2.</text>
</comment>
<dbReference type="InterPro" id="IPR011005">
    <property type="entry name" value="Dihydropteroate_synth-like_sf"/>
</dbReference>
<dbReference type="GO" id="GO:0004156">
    <property type="term" value="F:dihydropteroate synthase activity"/>
    <property type="evidence" value="ECO:0007669"/>
    <property type="project" value="UniProtKB-EC"/>
</dbReference>
<evidence type="ECO:0000256" key="5">
    <source>
        <dbReference type="ARBA" id="ARBA00012458"/>
    </source>
</evidence>
<dbReference type="EC" id="2.5.1.15" evidence="5 12"/>
<comment type="caution">
    <text evidence="14">The sequence shown here is derived from an EMBL/GenBank/DDBJ whole genome shotgun (WGS) entry which is preliminary data.</text>
</comment>
<dbReference type="FunFam" id="3.20.20.20:FF:000006">
    <property type="entry name" value="Dihydropteroate synthase"/>
    <property type="match status" value="1"/>
</dbReference>
<dbReference type="STRING" id="1703770.AMJ39_03245"/>
<dbReference type="Proteomes" id="UP000052008">
    <property type="component" value="Unassembled WGS sequence"/>
</dbReference>
<evidence type="ECO:0000259" key="13">
    <source>
        <dbReference type="PROSITE" id="PS50972"/>
    </source>
</evidence>
<dbReference type="PANTHER" id="PTHR20941">
    <property type="entry name" value="FOLATE SYNTHESIS PROTEINS"/>
    <property type="match status" value="1"/>
</dbReference>
<keyword evidence="7 12" id="KW-0808">Transferase</keyword>
<gene>
    <name evidence="14" type="ORF">AMJ39_03245</name>
</gene>
<dbReference type="Gene3D" id="3.20.20.20">
    <property type="entry name" value="Dihydropteroate synthase-like"/>
    <property type="match status" value="1"/>
</dbReference>
<dbReference type="InterPro" id="IPR006390">
    <property type="entry name" value="DHP_synth_dom"/>
</dbReference>
<dbReference type="PROSITE" id="PS00792">
    <property type="entry name" value="DHPS_1"/>
    <property type="match status" value="1"/>
</dbReference>
<dbReference type="GO" id="GO:0046654">
    <property type="term" value="P:tetrahydrofolate biosynthetic process"/>
    <property type="evidence" value="ECO:0007669"/>
    <property type="project" value="UniProtKB-UniPathway"/>
</dbReference>
<accession>A0A0S7WUJ8</accession>
<keyword evidence="10 12" id="KW-0289">Folate biosynthesis</keyword>
<dbReference type="CDD" id="cd00739">
    <property type="entry name" value="DHPS"/>
    <property type="match status" value="1"/>
</dbReference>
<evidence type="ECO:0000313" key="15">
    <source>
        <dbReference type="Proteomes" id="UP000052008"/>
    </source>
</evidence>
<evidence type="ECO:0000256" key="3">
    <source>
        <dbReference type="ARBA" id="ARBA00004763"/>
    </source>
</evidence>
<dbReference type="GO" id="GO:0005829">
    <property type="term" value="C:cytosol"/>
    <property type="evidence" value="ECO:0007669"/>
    <property type="project" value="TreeGrafter"/>
</dbReference>
<proteinExistence type="inferred from homology"/>
<evidence type="ECO:0000256" key="12">
    <source>
        <dbReference type="RuleBase" id="RU361205"/>
    </source>
</evidence>
<feature type="domain" description="Pterin-binding" evidence="13">
    <location>
        <begin position="23"/>
        <end position="276"/>
    </location>
</feature>
<protein>
    <recommendedName>
        <fullName evidence="6 12">Dihydropteroate synthase</fullName>
        <shortName evidence="12">DHPS</shortName>
        <ecNumber evidence="5 12">2.5.1.15</ecNumber>
    </recommendedName>
    <alternativeName>
        <fullName evidence="11 12">Dihydropteroate pyrophosphorylase</fullName>
    </alternativeName>
</protein>
<dbReference type="PATRIC" id="fig|1703770.3.peg.1312"/>
<comment type="cofactor">
    <cofactor evidence="2 12">
        <name>Mg(2+)</name>
        <dbReference type="ChEBI" id="CHEBI:18420"/>
    </cofactor>
</comment>
<dbReference type="NCBIfam" id="TIGR01496">
    <property type="entry name" value="DHPS"/>
    <property type="match status" value="1"/>
</dbReference>
<dbReference type="EMBL" id="LIZS01000012">
    <property type="protein sequence ID" value="KPJ53812.1"/>
    <property type="molecule type" value="Genomic_DNA"/>
</dbReference>
<evidence type="ECO:0000256" key="11">
    <source>
        <dbReference type="ARBA" id="ARBA00030193"/>
    </source>
</evidence>
<dbReference type="UniPathway" id="UPA00077">
    <property type="reaction ID" value="UER00156"/>
</dbReference>
<evidence type="ECO:0000256" key="2">
    <source>
        <dbReference type="ARBA" id="ARBA00001946"/>
    </source>
</evidence>
<name>A0A0S7WUJ8_UNCT6</name>
<comment type="function">
    <text evidence="12">Catalyzes the condensation of para-aminobenzoate (pABA) with 6-hydroxymethyl-7,8-dihydropterin diphosphate (DHPt-PP) to form 7,8-dihydropteroate (H2Pte), the immediate precursor of folate derivatives.</text>
</comment>
<dbReference type="PANTHER" id="PTHR20941:SF1">
    <property type="entry name" value="FOLIC ACID SYNTHESIS PROTEIN FOL1"/>
    <property type="match status" value="1"/>
</dbReference>
<dbReference type="PROSITE" id="PS50972">
    <property type="entry name" value="PTERIN_BINDING"/>
    <property type="match status" value="1"/>
</dbReference>
<reference evidence="14 15" key="1">
    <citation type="journal article" date="2015" name="Microbiome">
        <title>Genomic resolution of linkages in carbon, nitrogen, and sulfur cycling among widespread estuary sediment bacteria.</title>
        <authorList>
            <person name="Baker B.J."/>
            <person name="Lazar C.S."/>
            <person name="Teske A.P."/>
            <person name="Dick G.J."/>
        </authorList>
    </citation>
    <scope>NUCLEOTIDE SEQUENCE [LARGE SCALE GENOMIC DNA]</scope>
    <source>
        <strain evidence="14">DG_24</strain>
    </source>
</reference>
<keyword evidence="8 12" id="KW-0479">Metal-binding</keyword>
<organism evidence="14 15">
    <name type="scientific">candidate division TA06 bacterium DG_24</name>
    <dbReference type="NCBI Taxonomy" id="1703770"/>
    <lineage>
        <taxon>Bacteria</taxon>
        <taxon>Bacteria division TA06</taxon>
    </lineage>
</organism>
<evidence type="ECO:0000256" key="7">
    <source>
        <dbReference type="ARBA" id="ARBA00022679"/>
    </source>
</evidence>
<evidence type="ECO:0000256" key="9">
    <source>
        <dbReference type="ARBA" id="ARBA00022842"/>
    </source>
</evidence>
<evidence type="ECO:0000256" key="6">
    <source>
        <dbReference type="ARBA" id="ARBA00016919"/>
    </source>
</evidence>
<sequence length="298" mass="32175">MRGKPGMLELDCRGEQIDLSSRTHVMGVINVTPDSFSDGGRFFDPGLAVAHGIAMVAEGADFLDVGGESTRPGSDPVTLEEELRRVLPVVERLAREVDVPVSVDTYKAAVAERALDAGAAMVNDISALSFDLRMAAVVGESGAAVVLMHIKGTPKDMQNDPNYDDVVGEISEYLERAIERGEEHGIRRDRIIVDPGIGFGKRQEDNLVILSRLREFTSLAKPILVGPSRKSFIGRILDLPVEERLEGTSAAIACAILNGANIVRVHDVREMVRVARVADAIAGSSQRSHPIGQPQHAR</sequence>
<comment type="catalytic activity">
    <reaction evidence="1">
        <text>(7,8-dihydropterin-6-yl)methyl diphosphate + 4-aminobenzoate = 7,8-dihydropteroate + diphosphate</text>
        <dbReference type="Rhea" id="RHEA:19949"/>
        <dbReference type="ChEBI" id="CHEBI:17836"/>
        <dbReference type="ChEBI" id="CHEBI:17839"/>
        <dbReference type="ChEBI" id="CHEBI:33019"/>
        <dbReference type="ChEBI" id="CHEBI:72950"/>
        <dbReference type="EC" id="2.5.1.15"/>
    </reaction>
</comment>
<dbReference type="SUPFAM" id="SSF51717">
    <property type="entry name" value="Dihydropteroate synthetase-like"/>
    <property type="match status" value="1"/>
</dbReference>
<evidence type="ECO:0000256" key="1">
    <source>
        <dbReference type="ARBA" id="ARBA00000012"/>
    </source>
</evidence>
<evidence type="ECO:0000256" key="4">
    <source>
        <dbReference type="ARBA" id="ARBA00009503"/>
    </source>
</evidence>
<dbReference type="GO" id="GO:0046872">
    <property type="term" value="F:metal ion binding"/>
    <property type="evidence" value="ECO:0007669"/>
    <property type="project" value="UniProtKB-KW"/>
</dbReference>
<dbReference type="GO" id="GO:0046656">
    <property type="term" value="P:folic acid biosynthetic process"/>
    <property type="evidence" value="ECO:0007669"/>
    <property type="project" value="UniProtKB-KW"/>
</dbReference>
<evidence type="ECO:0000256" key="8">
    <source>
        <dbReference type="ARBA" id="ARBA00022723"/>
    </source>
</evidence>
<dbReference type="InterPro" id="IPR045031">
    <property type="entry name" value="DHP_synth-like"/>
</dbReference>
<dbReference type="InterPro" id="IPR000489">
    <property type="entry name" value="Pterin-binding_dom"/>
</dbReference>
<dbReference type="AlphaFoldDB" id="A0A0S7WUJ8"/>
<keyword evidence="9 12" id="KW-0460">Magnesium</keyword>
<evidence type="ECO:0000256" key="10">
    <source>
        <dbReference type="ARBA" id="ARBA00022909"/>
    </source>
</evidence>